<protein>
    <recommendedName>
        <fullName evidence="2">DUF4283 domain-containing protein</fullName>
    </recommendedName>
</protein>
<dbReference type="EMBL" id="JACGWN010000011">
    <property type="protein sequence ID" value="KAL0420563.1"/>
    <property type="molecule type" value="Genomic_DNA"/>
</dbReference>
<evidence type="ECO:0000256" key="1">
    <source>
        <dbReference type="SAM" id="MobiDB-lite"/>
    </source>
</evidence>
<dbReference type="Pfam" id="PF14111">
    <property type="entry name" value="DUF4283"/>
    <property type="match status" value="1"/>
</dbReference>
<accession>A0AAW2UUG3</accession>
<organism evidence="3">
    <name type="scientific">Sesamum latifolium</name>
    <dbReference type="NCBI Taxonomy" id="2727402"/>
    <lineage>
        <taxon>Eukaryota</taxon>
        <taxon>Viridiplantae</taxon>
        <taxon>Streptophyta</taxon>
        <taxon>Embryophyta</taxon>
        <taxon>Tracheophyta</taxon>
        <taxon>Spermatophyta</taxon>
        <taxon>Magnoliopsida</taxon>
        <taxon>eudicotyledons</taxon>
        <taxon>Gunneridae</taxon>
        <taxon>Pentapetalae</taxon>
        <taxon>asterids</taxon>
        <taxon>lamiids</taxon>
        <taxon>Lamiales</taxon>
        <taxon>Pedaliaceae</taxon>
        <taxon>Sesamum</taxon>
    </lineage>
</organism>
<comment type="caution">
    <text evidence="3">The sequence shown here is derived from an EMBL/GenBank/DDBJ whole genome shotgun (WGS) entry which is preliminary data.</text>
</comment>
<sequence length="364" mass="40129">MDSHQTLSSLSHTTHTEDAHAHVRNPTSVESDADGDGGDASIQELITTTEDSIGAKVRHEFMFSDFHSLATRVLDGDEASLKSLNRLNSNGNAGFLILRRATCGLSVAFCCGSIKEPGVQNLTPQQPLETGLTPSPDFFIEAFAKANWKGLQHVSATANGFYFFTFKISAFMEEVMEEGPWLFQGQPMVLQAWEQGMSLRRYKHMQVPVWIRLRHLPMEYWTEDGLSVVASGVGVPLYTDKIMKSCSRLDYARSIIREGKEVPIKVDIEYEWLPMRCTSVVLLAIILTIRALDLSFLRPGLKHTLTLEEANALTSPVTPAFFDISEDSAPGPDGYSSAFFKTAWPVIGGDVCARDGIFSVGSPS</sequence>
<gene>
    <name evidence="3" type="ORF">Slati_3079200</name>
</gene>
<dbReference type="InterPro" id="IPR040256">
    <property type="entry name" value="At4g02000-like"/>
</dbReference>
<evidence type="ECO:0000313" key="3">
    <source>
        <dbReference type="EMBL" id="KAL0420563.1"/>
    </source>
</evidence>
<reference evidence="3" key="2">
    <citation type="journal article" date="2024" name="Plant">
        <title>Genomic evolution and insights into agronomic trait innovations of Sesamum species.</title>
        <authorList>
            <person name="Miao H."/>
            <person name="Wang L."/>
            <person name="Qu L."/>
            <person name="Liu H."/>
            <person name="Sun Y."/>
            <person name="Le M."/>
            <person name="Wang Q."/>
            <person name="Wei S."/>
            <person name="Zheng Y."/>
            <person name="Lin W."/>
            <person name="Duan Y."/>
            <person name="Cao H."/>
            <person name="Xiong S."/>
            <person name="Wang X."/>
            <person name="Wei L."/>
            <person name="Li C."/>
            <person name="Ma Q."/>
            <person name="Ju M."/>
            <person name="Zhao R."/>
            <person name="Li G."/>
            <person name="Mu C."/>
            <person name="Tian Q."/>
            <person name="Mei H."/>
            <person name="Zhang T."/>
            <person name="Gao T."/>
            <person name="Zhang H."/>
        </authorList>
    </citation>
    <scope>NUCLEOTIDE SEQUENCE</scope>
    <source>
        <strain evidence="3">KEN1</strain>
    </source>
</reference>
<dbReference type="InterPro" id="IPR025558">
    <property type="entry name" value="DUF4283"/>
</dbReference>
<dbReference type="PANTHER" id="PTHR31286:SF99">
    <property type="entry name" value="DUF4283 DOMAIN-CONTAINING PROTEIN"/>
    <property type="match status" value="1"/>
</dbReference>
<reference evidence="3" key="1">
    <citation type="submission" date="2020-06" db="EMBL/GenBank/DDBJ databases">
        <authorList>
            <person name="Li T."/>
            <person name="Hu X."/>
            <person name="Zhang T."/>
            <person name="Song X."/>
            <person name="Zhang H."/>
            <person name="Dai N."/>
            <person name="Sheng W."/>
            <person name="Hou X."/>
            <person name="Wei L."/>
        </authorList>
    </citation>
    <scope>NUCLEOTIDE SEQUENCE</scope>
    <source>
        <strain evidence="3">KEN1</strain>
        <tissue evidence="3">Leaf</tissue>
    </source>
</reference>
<proteinExistence type="predicted"/>
<feature type="compositionally biased region" description="Low complexity" evidence="1">
    <location>
        <begin position="1"/>
        <end position="13"/>
    </location>
</feature>
<feature type="domain" description="DUF4283" evidence="2">
    <location>
        <begin position="148"/>
        <end position="198"/>
    </location>
</feature>
<dbReference type="AlphaFoldDB" id="A0AAW2UUG3"/>
<evidence type="ECO:0000259" key="2">
    <source>
        <dbReference type="Pfam" id="PF14111"/>
    </source>
</evidence>
<dbReference type="PANTHER" id="PTHR31286">
    <property type="entry name" value="GLYCINE-RICH CELL WALL STRUCTURAL PROTEIN 1.8-LIKE"/>
    <property type="match status" value="1"/>
</dbReference>
<feature type="region of interest" description="Disordered" evidence="1">
    <location>
        <begin position="1"/>
        <end position="40"/>
    </location>
</feature>
<name>A0AAW2UUG3_9LAMI</name>